<dbReference type="RefSeq" id="WP_141895345.1">
    <property type="nucleotide sequence ID" value="NZ_BAABLH010000016.1"/>
</dbReference>
<dbReference type="AlphaFoldDB" id="A0A543ERU9"/>
<sequence>MSDAGAANRPRRFAILACWYAAGFVALYATAIGTSLGQLIDAGSLGVMSWLRSDAWLAFYDGRDVVLYGVLGAAVVAAIGAVVDRRIPPVVYAALLVGLTAFASILMKELLPRPYFGDFAYAHNTFPSGHTAITLAAAIATIWCRPRWMSRVLVLVLGALVSFVALASVLSFAHRASDSVGGVLLTGALSCGLAAVARATAPPPSRARRVTAVSALVAMGVAAVYLVAAVGLLGDGDRTTQLAVALILGTLGAVVSVFAVHRPFPVRVEDVQPLNRNDAYDEGL</sequence>
<feature type="transmembrane region" description="Helical" evidence="1">
    <location>
        <begin position="12"/>
        <end position="40"/>
    </location>
</feature>
<protein>
    <recommendedName>
        <fullName evidence="4">PAP2 superfamily protein</fullName>
    </recommendedName>
</protein>
<dbReference type="SUPFAM" id="SSF48317">
    <property type="entry name" value="Acid phosphatase/Vanadium-dependent haloperoxidase"/>
    <property type="match status" value="1"/>
</dbReference>
<keyword evidence="1" id="KW-1133">Transmembrane helix</keyword>
<feature type="transmembrane region" description="Helical" evidence="1">
    <location>
        <begin position="240"/>
        <end position="260"/>
    </location>
</feature>
<evidence type="ECO:0000313" key="3">
    <source>
        <dbReference type="Proteomes" id="UP000320235"/>
    </source>
</evidence>
<keyword evidence="1" id="KW-0812">Transmembrane</keyword>
<evidence type="ECO:0008006" key="4">
    <source>
        <dbReference type="Google" id="ProtNLM"/>
    </source>
</evidence>
<dbReference type="Proteomes" id="UP000320235">
    <property type="component" value="Unassembled WGS sequence"/>
</dbReference>
<dbReference type="Gene3D" id="1.20.144.10">
    <property type="entry name" value="Phosphatidic acid phosphatase type 2/haloperoxidase"/>
    <property type="match status" value="1"/>
</dbReference>
<feature type="transmembrane region" description="Helical" evidence="1">
    <location>
        <begin position="152"/>
        <end position="173"/>
    </location>
</feature>
<evidence type="ECO:0000313" key="2">
    <source>
        <dbReference type="EMBL" id="TQM24314.1"/>
    </source>
</evidence>
<dbReference type="EMBL" id="VFPE01000004">
    <property type="protein sequence ID" value="TQM24314.1"/>
    <property type="molecule type" value="Genomic_DNA"/>
</dbReference>
<feature type="transmembrane region" description="Helical" evidence="1">
    <location>
        <begin position="90"/>
        <end position="107"/>
    </location>
</feature>
<keyword evidence="1" id="KW-0472">Membrane</keyword>
<dbReference type="OrthoDB" id="5069790at2"/>
<reference evidence="2 3" key="1">
    <citation type="submission" date="2019-06" db="EMBL/GenBank/DDBJ databases">
        <title>Sequencing the genomes of 1000 actinobacteria strains.</title>
        <authorList>
            <person name="Klenk H.-P."/>
        </authorList>
    </citation>
    <scope>NUCLEOTIDE SEQUENCE [LARGE SCALE GENOMIC DNA]</scope>
    <source>
        <strain evidence="2 3">DSM 105492</strain>
    </source>
</reference>
<keyword evidence="3" id="KW-1185">Reference proteome</keyword>
<gene>
    <name evidence="2" type="ORF">FB391_2827</name>
</gene>
<name>A0A543ERU9_9MICO</name>
<accession>A0A543ERU9</accession>
<feature type="transmembrane region" description="Helical" evidence="1">
    <location>
        <begin position="127"/>
        <end position="145"/>
    </location>
</feature>
<dbReference type="InterPro" id="IPR036938">
    <property type="entry name" value="PAP2/HPO_sf"/>
</dbReference>
<evidence type="ECO:0000256" key="1">
    <source>
        <dbReference type="SAM" id="Phobius"/>
    </source>
</evidence>
<feature type="transmembrane region" description="Helical" evidence="1">
    <location>
        <begin position="179"/>
        <end position="201"/>
    </location>
</feature>
<proteinExistence type="predicted"/>
<feature type="transmembrane region" description="Helical" evidence="1">
    <location>
        <begin position="65"/>
        <end position="83"/>
    </location>
</feature>
<feature type="transmembrane region" description="Helical" evidence="1">
    <location>
        <begin position="213"/>
        <end position="234"/>
    </location>
</feature>
<comment type="caution">
    <text evidence="2">The sequence shown here is derived from an EMBL/GenBank/DDBJ whole genome shotgun (WGS) entry which is preliminary data.</text>
</comment>
<organism evidence="2 3">
    <name type="scientific">Microbacterium kyungheense</name>
    <dbReference type="NCBI Taxonomy" id="1263636"/>
    <lineage>
        <taxon>Bacteria</taxon>
        <taxon>Bacillati</taxon>
        <taxon>Actinomycetota</taxon>
        <taxon>Actinomycetes</taxon>
        <taxon>Micrococcales</taxon>
        <taxon>Microbacteriaceae</taxon>
        <taxon>Microbacterium</taxon>
    </lineage>
</organism>